<dbReference type="STRING" id="1202772.A0A1V9YH15"/>
<feature type="transmembrane region" description="Helical" evidence="6">
    <location>
        <begin position="481"/>
        <end position="503"/>
    </location>
</feature>
<evidence type="ECO:0000313" key="7">
    <source>
        <dbReference type="EMBL" id="OQR84998.1"/>
    </source>
</evidence>
<keyword evidence="8" id="KW-1185">Reference proteome</keyword>
<keyword evidence="4 6" id="KW-1133">Transmembrane helix</keyword>
<feature type="transmembrane region" description="Helical" evidence="6">
    <location>
        <begin position="436"/>
        <end position="461"/>
    </location>
</feature>
<dbReference type="NCBIfam" id="NF037982">
    <property type="entry name" value="Nramp_1"/>
    <property type="match status" value="1"/>
</dbReference>
<evidence type="ECO:0000313" key="8">
    <source>
        <dbReference type="Proteomes" id="UP000243579"/>
    </source>
</evidence>
<feature type="transmembrane region" description="Helical" evidence="6">
    <location>
        <begin position="31"/>
        <end position="50"/>
    </location>
</feature>
<dbReference type="AlphaFoldDB" id="A0A1V9YH15"/>
<evidence type="ECO:0000256" key="1">
    <source>
        <dbReference type="ARBA" id="ARBA00004141"/>
    </source>
</evidence>
<feature type="transmembrane region" description="Helical" evidence="6">
    <location>
        <begin position="134"/>
        <end position="154"/>
    </location>
</feature>
<feature type="transmembrane region" description="Helical" evidence="6">
    <location>
        <begin position="366"/>
        <end position="384"/>
    </location>
</feature>
<feature type="transmembrane region" description="Helical" evidence="6">
    <location>
        <begin position="327"/>
        <end position="346"/>
    </location>
</feature>
<comment type="subcellular location">
    <subcellularLocation>
        <location evidence="1">Membrane</location>
        <topology evidence="1">Multi-pass membrane protein</topology>
    </subcellularLocation>
</comment>
<dbReference type="OrthoDB" id="409173at2759"/>
<comment type="caution">
    <text evidence="7">The sequence shown here is derived from an EMBL/GenBank/DDBJ whole genome shotgun (WGS) entry which is preliminary data.</text>
</comment>
<dbReference type="GO" id="GO:0015086">
    <property type="term" value="F:cadmium ion transmembrane transporter activity"/>
    <property type="evidence" value="ECO:0007669"/>
    <property type="project" value="TreeGrafter"/>
</dbReference>
<evidence type="ECO:0000256" key="6">
    <source>
        <dbReference type="SAM" id="Phobius"/>
    </source>
</evidence>
<dbReference type="Pfam" id="PF01566">
    <property type="entry name" value="Nramp"/>
    <property type="match status" value="1"/>
</dbReference>
<name>A0A1V9YH15_ACHHY</name>
<evidence type="ECO:0000256" key="2">
    <source>
        <dbReference type="ARBA" id="ARBA00022448"/>
    </source>
</evidence>
<dbReference type="GO" id="GO:0034755">
    <property type="term" value="P:iron ion transmembrane transport"/>
    <property type="evidence" value="ECO:0007669"/>
    <property type="project" value="TreeGrafter"/>
</dbReference>
<proteinExistence type="predicted"/>
<dbReference type="GO" id="GO:0005886">
    <property type="term" value="C:plasma membrane"/>
    <property type="evidence" value="ECO:0007669"/>
    <property type="project" value="TreeGrafter"/>
</dbReference>
<feature type="transmembrane region" description="Helical" evidence="6">
    <location>
        <begin position="404"/>
        <end position="424"/>
    </location>
</feature>
<keyword evidence="5 6" id="KW-0472">Membrane</keyword>
<feature type="transmembrane region" description="Helical" evidence="6">
    <location>
        <begin position="174"/>
        <end position="192"/>
    </location>
</feature>
<protein>
    <submittedName>
        <fullName evidence="7">Metal Ion (Mn2-iron) Transporter (Nramp) Family</fullName>
    </submittedName>
</protein>
<keyword evidence="2" id="KW-0813">Transport</keyword>
<gene>
    <name evidence="7" type="ORF">ACHHYP_12469</name>
</gene>
<evidence type="ECO:0000256" key="3">
    <source>
        <dbReference type="ARBA" id="ARBA00022692"/>
    </source>
</evidence>
<evidence type="ECO:0000256" key="4">
    <source>
        <dbReference type="ARBA" id="ARBA00022989"/>
    </source>
</evidence>
<sequence>MGPGWVVAMAYVGPTSLEAAMQSGAYTDFDLVGVLVLSLLSGFFFQALAARLGTVTGQNLAQVCTSEYPRTVSFVLWLMAEIAIIGSDVQEILGSALALHILTGIPLWAGCIGVAFATFAFLSLHAFGLRYIEVFVCVLLLTMGMCFFVDFGLTKTDWADIAGGIFPLITDFNAHQAVLTLGTAIVPHNLFLHSALVAARTPDRRRHAAVQEASIYAALDLGAALGAVFLIHVAIMGLFADAFYSAPCSVLPDQSACLPPATALTADAPIYNFYSLAPCLMLNHSVGDDCPRCPMGRTQLYGYCQPLPLAETGSALGNTLGTAAGQAWAIALLAAGQASTLTATYAGQFIMEGFVQLRLAPWKRAAFTRVIALFPAVLVAVAAIDRQVHGAATFGAWLHVVQSLQLPLALVPLVSFTAAPRIMGRSFVAGERTRTAAAVLAAALCGLNWYGVGSAFATVVWTPLRCLATPAPLPTARRSYVALAGAAVYGCVLVYIGILAPWCRASLPPANDMCDALLPTEEA</sequence>
<reference evidence="7 8" key="1">
    <citation type="journal article" date="2014" name="Genome Biol. Evol.">
        <title>The secreted proteins of Achlya hypogyna and Thraustotheca clavata identify the ancestral oomycete secretome and reveal gene acquisitions by horizontal gene transfer.</title>
        <authorList>
            <person name="Misner I."/>
            <person name="Blouin N."/>
            <person name="Leonard G."/>
            <person name="Richards T.A."/>
            <person name="Lane C.E."/>
        </authorList>
    </citation>
    <scope>NUCLEOTIDE SEQUENCE [LARGE SCALE GENOMIC DNA]</scope>
    <source>
        <strain evidence="7 8">ATCC 48635</strain>
    </source>
</reference>
<organism evidence="7 8">
    <name type="scientific">Achlya hypogyna</name>
    <name type="common">Oomycete</name>
    <name type="synonym">Protoachlya hypogyna</name>
    <dbReference type="NCBI Taxonomy" id="1202772"/>
    <lineage>
        <taxon>Eukaryota</taxon>
        <taxon>Sar</taxon>
        <taxon>Stramenopiles</taxon>
        <taxon>Oomycota</taxon>
        <taxon>Saprolegniomycetes</taxon>
        <taxon>Saprolegniales</taxon>
        <taxon>Achlyaceae</taxon>
        <taxon>Achlya</taxon>
    </lineage>
</organism>
<dbReference type="PANTHER" id="PTHR11706">
    <property type="entry name" value="SOLUTE CARRIER PROTEIN FAMILY 11 MEMBER"/>
    <property type="match status" value="1"/>
</dbReference>
<feature type="transmembrane region" description="Helical" evidence="6">
    <location>
        <begin position="101"/>
        <end position="122"/>
    </location>
</feature>
<accession>A0A1V9YH15</accession>
<evidence type="ECO:0000256" key="5">
    <source>
        <dbReference type="ARBA" id="ARBA00023136"/>
    </source>
</evidence>
<dbReference type="Proteomes" id="UP000243579">
    <property type="component" value="Unassembled WGS sequence"/>
</dbReference>
<feature type="transmembrane region" description="Helical" evidence="6">
    <location>
        <begin position="213"/>
        <end position="235"/>
    </location>
</feature>
<dbReference type="EMBL" id="JNBR01001828">
    <property type="protein sequence ID" value="OQR84998.1"/>
    <property type="molecule type" value="Genomic_DNA"/>
</dbReference>
<dbReference type="PANTHER" id="PTHR11706:SF33">
    <property type="entry name" value="NATURAL RESISTANCE-ASSOCIATED MACROPHAGE PROTEIN 2"/>
    <property type="match status" value="1"/>
</dbReference>
<feature type="transmembrane region" description="Helical" evidence="6">
    <location>
        <begin position="71"/>
        <end position="89"/>
    </location>
</feature>
<keyword evidence="3 6" id="KW-0812">Transmembrane</keyword>
<dbReference type="GO" id="GO:0005384">
    <property type="term" value="F:manganese ion transmembrane transporter activity"/>
    <property type="evidence" value="ECO:0007669"/>
    <property type="project" value="TreeGrafter"/>
</dbReference>
<dbReference type="PRINTS" id="PR00447">
    <property type="entry name" value="NATRESASSCMP"/>
</dbReference>
<dbReference type="InterPro" id="IPR001046">
    <property type="entry name" value="NRAMP_fam"/>
</dbReference>